<sequence length="354" mass="38850">MGKKKIKKELTYQQGDVLSKRLPALNATLCTILRSSKKQKTKQSIGDAETEVEIDALSFDNALSAGLAFEQLESYDGALKSFQRAVNCQPNHLGALTHLADVYSAAGQPEEALKCYVKASKLEGSGEDASVWFRLGLAHTAIDQQLKATKAYQRSIDINARALETMSDAHQDVGDLRKAYGITLAALAEAFGELGDLDSAVKVYEDAVIRFPNTANMHFNLASMRMARNESIGDEAFDSVVAQSLERAIKLSPKTCDFVKDLASYLAQHNQQPDRVRELRKQADELQIAGIAAAAKSDDAHDQEKSCGSDEDEDESEDEKDNEEEEEKSCGSDEDEDVSKNEKDNEGEDVSEDE</sequence>
<dbReference type="EMBL" id="CANTFK010000898">
    <property type="protein sequence ID" value="CAI5732568.1"/>
    <property type="molecule type" value="Genomic_DNA"/>
</dbReference>
<accession>A0AAV0U858</accession>
<evidence type="ECO:0000313" key="4">
    <source>
        <dbReference type="EMBL" id="CAI5732568.1"/>
    </source>
</evidence>
<dbReference type="InterPro" id="IPR019734">
    <property type="entry name" value="TPR_rpt"/>
</dbReference>
<evidence type="ECO:0000256" key="2">
    <source>
        <dbReference type="SAM" id="MobiDB-lite"/>
    </source>
</evidence>
<reference evidence="3 5" key="1">
    <citation type="submission" date="2021-11" db="EMBL/GenBank/DDBJ databases">
        <authorList>
            <person name="Islam A."/>
            <person name="Islam S."/>
            <person name="Flora M.S."/>
            <person name="Rahman M."/>
            <person name="Ziaur R.M."/>
            <person name="Epstein J.H."/>
            <person name="Hassan M."/>
            <person name="Klassen M."/>
            <person name="Woodard K."/>
            <person name="Webb A."/>
            <person name="Webby R.J."/>
            <person name="El Zowalaty M.E."/>
        </authorList>
    </citation>
    <scope>NUCLEOTIDE SEQUENCE [LARGE SCALE GENOMIC DNA]</scope>
    <source>
        <strain evidence="3">Pf1</strain>
    </source>
</reference>
<comment type="caution">
    <text evidence="4">The sequence shown here is derived from an EMBL/GenBank/DDBJ whole genome shotgun (WGS) entry which is preliminary data.</text>
</comment>
<keyword evidence="5" id="KW-1185">Reference proteome</keyword>
<evidence type="ECO:0000313" key="3">
    <source>
        <dbReference type="EMBL" id="CAH0488975.1"/>
    </source>
</evidence>
<feature type="compositionally biased region" description="Acidic residues" evidence="2">
    <location>
        <begin position="309"/>
        <end position="337"/>
    </location>
</feature>
<feature type="region of interest" description="Disordered" evidence="2">
    <location>
        <begin position="293"/>
        <end position="354"/>
    </location>
</feature>
<reference evidence="4" key="2">
    <citation type="submission" date="2022-12" db="EMBL/GenBank/DDBJ databases">
        <authorList>
            <person name="Webb A."/>
        </authorList>
    </citation>
    <scope>NUCLEOTIDE SEQUENCE</scope>
    <source>
        <strain evidence="4">Pf2</strain>
    </source>
</reference>
<feature type="compositionally biased region" description="Acidic residues" evidence="2">
    <location>
        <begin position="345"/>
        <end position="354"/>
    </location>
</feature>
<gene>
    <name evidence="3" type="ORF">PFR001_LOCUS4425</name>
    <name evidence="4" type="ORF">PFR002_LOCUS6925</name>
</gene>
<dbReference type="AlphaFoldDB" id="A0AAV0U858"/>
<dbReference type="InterPro" id="IPR037919">
    <property type="entry name" value="OGT"/>
</dbReference>
<dbReference type="InterPro" id="IPR011990">
    <property type="entry name" value="TPR-like_helical_dom_sf"/>
</dbReference>
<evidence type="ECO:0000256" key="1">
    <source>
        <dbReference type="PROSITE-ProRule" id="PRU00339"/>
    </source>
</evidence>
<dbReference type="EMBL" id="CAKLBC010000937">
    <property type="protein sequence ID" value="CAH0488975.1"/>
    <property type="molecule type" value="Genomic_DNA"/>
</dbReference>
<dbReference type="Proteomes" id="UP001159659">
    <property type="component" value="Unassembled WGS sequence"/>
</dbReference>
<protein>
    <submittedName>
        <fullName evidence="4">Uncharacterized protein</fullName>
    </submittedName>
</protein>
<feature type="compositionally biased region" description="Basic and acidic residues" evidence="2">
    <location>
        <begin position="296"/>
        <end position="308"/>
    </location>
</feature>
<dbReference type="Pfam" id="PF13432">
    <property type="entry name" value="TPR_16"/>
    <property type="match status" value="1"/>
</dbReference>
<evidence type="ECO:0000313" key="6">
    <source>
        <dbReference type="Proteomes" id="UP001159659"/>
    </source>
</evidence>
<dbReference type="GO" id="GO:0006493">
    <property type="term" value="P:protein O-linked glycosylation"/>
    <property type="evidence" value="ECO:0007669"/>
    <property type="project" value="InterPro"/>
</dbReference>
<dbReference type="PROSITE" id="PS50005">
    <property type="entry name" value="TPR"/>
    <property type="match status" value="2"/>
</dbReference>
<feature type="repeat" description="TPR" evidence="1">
    <location>
        <begin position="129"/>
        <end position="162"/>
    </location>
</feature>
<dbReference type="Pfam" id="PF13431">
    <property type="entry name" value="TPR_17"/>
    <property type="match status" value="1"/>
</dbReference>
<name>A0AAV0U858_9STRA</name>
<dbReference type="GO" id="GO:0097363">
    <property type="term" value="F:protein O-acetylglucosaminyltransferase activity"/>
    <property type="evidence" value="ECO:0007669"/>
    <property type="project" value="TreeGrafter"/>
</dbReference>
<proteinExistence type="predicted"/>
<dbReference type="PANTHER" id="PTHR44366:SF1">
    <property type="entry name" value="UDP-N-ACETYLGLUCOSAMINE--PEPTIDE N-ACETYLGLUCOSAMINYLTRANSFERASE 110 KDA SUBUNIT"/>
    <property type="match status" value="1"/>
</dbReference>
<evidence type="ECO:0000313" key="5">
    <source>
        <dbReference type="Proteomes" id="UP001157938"/>
    </source>
</evidence>
<dbReference type="Proteomes" id="UP001157938">
    <property type="component" value="Unassembled WGS sequence"/>
</dbReference>
<dbReference type="SUPFAM" id="SSF48452">
    <property type="entry name" value="TPR-like"/>
    <property type="match status" value="1"/>
</dbReference>
<organism evidence="4 6">
    <name type="scientific">Peronospora farinosa</name>
    <dbReference type="NCBI Taxonomy" id="134698"/>
    <lineage>
        <taxon>Eukaryota</taxon>
        <taxon>Sar</taxon>
        <taxon>Stramenopiles</taxon>
        <taxon>Oomycota</taxon>
        <taxon>Peronosporomycetes</taxon>
        <taxon>Peronosporales</taxon>
        <taxon>Peronosporaceae</taxon>
        <taxon>Peronospora</taxon>
    </lineage>
</organism>
<dbReference type="PANTHER" id="PTHR44366">
    <property type="entry name" value="UDP-N-ACETYLGLUCOSAMINE--PEPTIDE N-ACETYLGLUCOSAMINYLTRANSFERASE 110 KDA SUBUNIT"/>
    <property type="match status" value="1"/>
</dbReference>
<keyword evidence="1" id="KW-0802">TPR repeat</keyword>
<dbReference type="SMART" id="SM00028">
    <property type="entry name" value="TPR"/>
    <property type="match status" value="4"/>
</dbReference>
<feature type="repeat" description="TPR" evidence="1">
    <location>
        <begin position="59"/>
        <end position="92"/>
    </location>
</feature>
<dbReference type="Gene3D" id="1.25.40.10">
    <property type="entry name" value="Tetratricopeptide repeat domain"/>
    <property type="match status" value="2"/>
</dbReference>